<organism evidence="2 3">
    <name type="scientific">Ascobolus immersus RN42</name>
    <dbReference type="NCBI Taxonomy" id="1160509"/>
    <lineage>
        <taxon>Eukaryota</taxon>
        <taxon>Fungi</taxon>
        <taxon>Dikarya</taxon>
        <taxon>Ascomycota</taxon>
        <taxon>Pezizomycotina</taxon>
        <taxon>Pezizomycetes</taxon>
        <taxon>Pezizales</taxon>
        <taxon>Ascobolaceae</taxon>
        <taxon>Ascobolus</taxon>
    </lineage>
</organism>
<feature type="compositionally biased region" description="Pro residues" evidence="1">
    <location>
        <begin position="1"/>
        <end position="20"/>
    </location>
</feature>
<gene>
    <name evidence="2" type="ORF">BJ508DRAFT_314294</name>
</gene>
<accession>A0A3N4HM50</accession>
<protein>
    <submittedName>
        <fullName evidence="2">Uncharacterized protein</fullName>
    </submittedName>
</protein>
<evidence type="ECO:0000313" key="3">
    <source>
        <dbReference type="Proteomes" id="UP000275078"/>
    </source>
</evidence>
<dbReference type="EMBL" id="ML119840">
    <property type="protein sequence ID" value="RPA72920.1"/>
    <property type="molecule type" value="Genomic_DNA"/>
</dbReference>
<evidence type="ECO:0000313" key="2">
    <source>
        <dbReference type="EMBL" id="RPA72920.1"/>
    </source>
</evidence>
<feature type="region of interest" description="Disordered" evidence="1">
    <location>
        <begin position="1"/>
        <end position="30"/>
    </location>
</feature>
<keyword evidence="3" id="KW-1185">Reference proteome</keyword>
<name>A0A3N4HM50_ASCIM</name>
<sequence length="225" mass="25936">MAVPPPGSPPPYSAPPPPYSAVPVPDTDTTTLSPTEILHHFLTTSSYAHLLFPVAPHQEGKEMPPVYDLKRELEREISWEKSGGRLVQVLEVEEVYGLPWVRTRPETRLCRDATAVLIAAVYARCFRCGFNMPIRDKATQCDNFKTTRRLGLSARDEWSRGLGREAGRESCRLRFWAGEESEADGEVVWRWINWRWIFFWGMRWLGLQLVSCRFIFTSLLWGFTF</sequence>
<dbReference type="AlphaFoldDB" id="A0A3N4HM50"/>
<proteinExistence type="predicted"/>
<dbReference type="Proteomes" id="UP000275078">
    <property type="component" value="Unassembled WGS sequence"/>
</dbReference>
<evidence type="ECO:0000256" key="1">
    <source>
        <dbReference type="SAM" id="MobiDB-lite"/>
    </source>
</evidence>
<reference evidence="2 3" key="1">
    <citation type="journal article" date="2018" name="Nat. Ecol. Evol.">
        <title>Pezizomycetes genomes reveal the molecular basis of ectomycorrhizal truffle lifestyle.</title>
        <authorList>
            <person name="Murat C."/>
            <person name="Payen T."/>
            <person name="Noel B."/>
            <person name="Kuo A."/>
            <person name="Morin E."/>
            <person name="Chen J."/>
            <person name="Kohler A."/>
            <person name="Krizsan K."/>
            <person name="Balestrini R."/>
            <person name="Da Silva C."/>
            <person name="Montanini B."/>
            <person name="Hainaut M."/>
            <person name="Levati E."/>
            <person name="Barry K.W."/>
            <person name="Belfiori B."/>
            <person name="Cichocki N."/>
            <person name="Clum A."/>
            <person name="Dockter R.B."/>
            <person name="Fauchery L."/>
            <person name="Guy J."/>
            <person name="Iotti M."/>
            <person name="Le Tacon F."/>
            <person name="Lindquist E.A."/>
            <person name="Lipzen A."/>
            <person name="Malagnac F."/>
            <person name="Mello A."/>
            <person name="Molinier V."/>
            <person name="Miyauchi S."/>
            <person name="Poulain J."/>
            <person name="Riccioni C."/>
            <person name="Rubini A."/>
            <person name="Sitrit Y."/>
            <person name="Splivallo R."/>
            <person name="Traeger S."/>
            <person name="Wang M."/>
            <person name="Zifcakova L."/>
            <person name="Wipf D."/>
            <person name="Zambonelli A."/>
            <person name="Paolocci F."/>
            <person name="Nowrousian M."/>
            <person name="Ottonello S."/>
            <person name="Baldrian P."/>
            <person name="Spatafora J.W."/>
            <person name="Henrissat B."/>
            <person name="Nagy L.G."/>
            <person name="Aury J.M."/>
            <person name="Wincker P."/>
            <person name="Grigoriev I.V."/>
            <person name="Bonfante P."/>
            <person name="Martin F.M."/>
        </authorList>
    </citation>
    <scope>NUCLEOTIDE SEQUENCE [LARGE SCALE GENOMIC DNA]</scope>
    <source>
        <strain evidence="2 3">RN42</strain>
    </source>
</reference>